<evidence type="ECO:0000313" key="2">
    <source>
        <dbReference type="Proteomes" id="UP001589758"/>
    </source>
</evidence>
<dbReference type="Proteomes" id="UP001589758">
    <property type="component" value="Unassembled WGS sequence"/>
</dbReference>
<sequence>MKNKDQLFAPIRILGKFFLLNVCFTACVLAEPIKAMTVTNQIKGSAPILKYVGAQFAEENILSDITILPTNGQAPQPIIPQYTIIKQIIDAREVFLPTVNSVLEIPKENLSSRLFYYIDIDGDEFLSNSEVKWYSSELKNPLKRWPDSFTNFTDVSASPESMINESDLELTPIPSFENNPFKIQVPISALNKRISVSITPKSKTGFPANGQKIFIADLNYFMGQEYDKGKSPANVIPAELAGNNFNSGGGIVSLRPGLDSKILSYEFFANYEYTVKYEFIYKVSDILSENELNLIDSSIEEFQNTTLFILKRADTGRELFRKEAEPIPGEKNKFKLEFKVEGEDKFKFLQLIVIPQNKMGIIAPSYTLTVSNPGGIVSIIETIDKATRFFEQNI</sequence>
<name>A0ABV6C913_9GAMM</name>
<proteinExistence type="predicted"/>
<dbReference type="EMBL" id="JBHLXE010000048">
    <property type="protein sequence ID" value="MFC0179466.1"/>
    <property type="molecule type" value="Genomic_DNA"/>
</dbReference>
<reference evidence="1 2" key="1">
    <citation type="submission" date="2024-09" db="EMBL/GenBank/DDBJ databases">
        <authorList>
            <person name="Sun Q."/>
            <person name="Mori K."/>
        </authorList>
    </citation>
    <scope>NUCLEOTIDE SEQUENCE [LARGE SCALE GENOMIC DNA]</scope>
    <source>
        <strain evidence="1 2">CCM 8545</strain>
    </source>
</reference>
<gene>
    <name evidence="1" type="ORF">ACFFIT_05065</name>
</gene>
<comment type="caution">
    <text evidence="1">The sequence shown here is derived from an EMBL/GenBank/DDBJ whole genome shotgun (WGS) entry which is preliminary data.</text>
</comment>
<dbReference type="RefSeq" id="WP_385876568.1">
    <property type="nucleotide sequence ID" value="NZ_JBHLXE010000048.1"/>
</dbReference>
<evidence type="ECO:0000313" key="1">
    <source>
        <dbReference type="EMBL" id="MFC0179466.1"/>
    </source>
</evidence>
<protein>
    <submittedName>
        <fullName evidence="1">Uncharacterized protein</fullName>
    </submittedName>
</protein>
<organism evidence="1 2">
    <name type="scientific">Thorsellia kenyensis</name>
    <dbReference type="NCBI Taxonomy" id="1549888"/>
    <lineage>
        <taxon>Bacteria</taxon>
        <taxon>Pseudomonadati</taxon>
        <taxon>Pseudomonadota</taxon>
        <taxon>Gammaproteobacteria</taxon>
        <taxon>Enterobacterales</taxon>
        <taxon>Thorselliaceae</taxon>
        <taxon>Thorsellia</taxon>
    </lineage>
</organism>
<keyword evidence="2" id="KW-1185">Reference proteome</keyword>
<accession>A0ABV6C913</accession>